<evidence type="ECO:0000313" key="2">
    <source>
        <dbReference type="Proteomes" id="UP001141806"/>
    </source>
</evidence>
<dbReference type="Proteomes" id="UP001141806">
    <property type="component" value="Unassembled WGS sequence"/>
</dbReference>
<sequence>MDEDLTSDDQPGSDDLVFTYFAIVDKGDLMSPTHRKPVLRSLLISATVGDALLALKRFEERYLSVWICDHSSEEKPDFVPLPLPFQLSNTKAASFSSRSLLRDWFAREALKVQWDETAPTF</sequence>
<evidence type="ECO:0000313" key="1">
    <source>
        <dbReference type="EMBL" id="KAJ4976517.1"/>
    </source>
</evidence>
<comment type="caution">
    <text evidence="1">The sequence shown here is derived from an EMBL/GenBank/DDBJ whole genome shotgun (WGS) entry which is preliminary data.</text>
</comment>
<protein>
    <submittedName>
        <fullName evidence="1">Uncharacterized protein</fullName>
    </submittedName>
</protein>
<keyword evidence="2" id="KW-1185">Reference proteome</keyword>
<accession>A0A9Q0KTP7</accession>
<organism evidence="1 2">
    <name type="scientific">Protea cynaroides</name>
    <dbReference type="NCBI Taxonomy" id="273540"/>
    <lineage>
        <taxon>Eukaryota</taxon>
        <taxon>Viridiplantae</taxon>
        <taxon>Streptophyta</taxon>
        <taxon>Embryophyta</taxon>
        <taxon>Tracheophyta</taxon>
        <taxon>Spermatophyta</taxon>
        <taxon>Magnoliopsida</taxon>
        <taxon>Proteales</taxon>
        <taxon>Proteaceae</taxon>
        <taxon>Protea</taxon>
    </lineage>
</organism>
<proteinExistence type="predicted"/>
<reference evidence="1" key="1">
    <citation type="journal article" date="2023" name="Plant J.">
        <title>The genome of the king protea, Protea cynaroides.</title>
        <authorList>
            <person name="Chang J."/>
            <person name="Duong T.A."/>
            <person name="Schoeman C."/>
            <person name="Ma X."/>
            <person name="Roodt D."/>
            <person name="Barker N."/>
            <person name="Li Z."/>
            <person name="Van de Peer Y."/>
            <person name="Mizrachi E."/>
        </authorList>
    </citation>
    <scope>NUCLEOTIDE SEQUENCE</scope>
    <source>
        <tissue evidence="1">Young leaves</tissue>
    </source>
</reference>
<name>A0A9Q0KTP7_9MAGN</name>
<dbReference type="EMBL" id="JAMYWD010000003">
    <property type="protein sequence ID" value="KAJ4976517.1"/>
    <property type="molecule type" value="Genomic_DNA"/>
</dbReference>
<gene>
    <name evidence="1" type="ORF">NE237_001623</name>
</gene>
<dbReference type="AlphaFoldDB" id="A0A9Q0KTP7"/>